<sequence>MNFESSTDVVCITSDEGDALVPGTQARAVAEQEANATGKPVTIHNPITDEVLATIRPASVEQPAEAVAPALPLPAAVVMVARSTW</sequence>
<accession>A0A973W5R8</accession>
<protein>
    <submittedName>
        <fullName evidence="1">Uncharacterized protein</fullName>
    </submittedName>
</protein>
<organism evidence="1">
    <name type="scientific">Bradyrhizobium septentrionale</name>
    <dbReference type="NCBI Taxonomy" id="1404411"/>
    <lineage>
        <taxon>Bacteria</taxon>
        <taxon>Pseudomonadati</taxon>
        <taxon>Pseudomonadota</taxon>
        <taxon>Alphaproteobacteria</taxon>
        <taxon>Hyphomicrobiales</taxon>
        <taxon>Nitrobacteraceae</taxon>
        <taxon>Bradyrhizobium</taxon>
    </lineage>
</organism>
<dbReference type="EMBL" id="JAAOLE020000001">
    <property type="protein sequence ID" value="NVI48128.1"/>
    <property type="molecule type" value="Genomic_DNA"/>
</dbReference>
<reference evidence="1" key="1">
    <citation type="submission" date="2020-06" db="EMBL/GenBank/DDBJ databases">
        <title>Whole Genome Sequence of Bradyrhizobium sp. Strain 1S1.</title>
        <authorList>
            <person name="Bromfield E.S.P."/>
            <person name="Cloutier S."/>
        </authorList>
    </citation>
    <scope>NUCLEOTIDE SEQUENCE [LARGE SCALE GENOMIC DNA]</scope>
    <source>
        <strain evidence="1">1S1</strain>
    </source>
</reference>
<dbReference type="RefSeq" id="WP_166214539.1">
    <property type="nucleotide sequence ID" value="NZ_CP088285.1"/>
</dbReference>
<name>A0A973W5R8_9BRAD</name>
<comment type="caution">
    <text evidence="1">The sequence shown here is derived from an EMBL/GenBank/DDBJ whole genome shotgun (WGS) entry which is preliminary data.</text>
</comment>
<gene>
    <name evidence="1" type="ORF">HAP48_035375</name>
</gene>
<proteinExistence type="predicted"/>
<evidence type="ECO:0000313" key="1">
    <source>
        <dbReference type="EMBL" id="NVI48128.1"/>
    </source>
</evidence>
<dbReference type="AlphaFoldDB" id="A0A973W5R8"/>